<feature type="compositionally biased region" description="Polar residues" evidence="12">
    <location>
        <begin position="1351"/>
        <end position="1361"/>
    </location>
</feature>
<evidence type="ECO:0000256" key="2">
    <source>
        <dbReference type="ARBA" id="ARBA00022603"/>
    </source>
</evidence>
<dbReference type="SUPFAM" id="SSF53335">
    <property type="entry name" value="S-adenosyl-L-methionine-dependent methyltransferases"/>
    <property type="match status" value="1"/>
</dbReference>
<feature type="region of interest" description="Disordered" evidence="12">
    <location>
        <begin position="1073"/>
        <end position="1094"/>
    </location>
</feature>
<feature type="compositionally biased region" description="Basic and acidic residues" evidence="12">
    <location>
        <begin position="2018"/>
        <end position="2029"/>
    </location>
</feature>
<dbReference type="OrthoDB" id="422435at2759"/>
<dbReference type="InterPro" id="IPR001878">
    <property type="entry name" value="Znf_CCHC"/>
</dbReference>
<dbReference type="PROSITE" id="PS50158">
    <property type="entry name" value="ZF_CCHC"/>
    <property type="match status" value="1"/>
</dbReference>
<dbReference type="GO" id="GO:0003676">
    <property type="term" value="F:nucleic acid binding"/>
    <property type="evidence" value="ECO:0007669"/>
    <property type="project" value="InterPro"/>
</dbReference>
<gene>
    <name evidence="14" type="ORF">AK812_SmicGene1249</name>
</gene>
<feature type="compositionally biased region" description="Low complexity" evidence="12">
    <location>
        <begin position="2474"/>
        <end position="2494"/>
    </location>
</feature>
<proteinExistence type="inferred from homology"/>
<organism evidence="14 15">
    <name type="scientific">Symbiodinium microadriaticum</name>
    <name type="common">Dinoflagellate</name>
    <name type="synonym">Zooxanthella microadriatica</name>
    <dbReference type="NCBI Taxonomy" id="2951"/>
    <lineage>
        <taxon>Eukaryota</taxon>
        <taxon>Sar</taxon>
        <taxon>Alveolata</taxon>
        <taxon>Dinophyceae</taxon>
        <taxon>Suessiales</taxon>
        <taxon>Symbiodiniaceae</taxon>
        <taxon>Symbiodinium</taxon>
    </lineage>
</organism>
<keyword evidence="2 14" id="KW-0489">Methyltransferase</keyword>
<comment type="catalytic activity">
    <reaction evidence="9">
        <text>N-terminal L-prolyl-L-prolyl-L-lysyl-[protein] + 2 S-adenosyl-L-methionine = N-terminal N,N-dimethyl-L-prolyl-L-prolyl-L-lysyl-[protein] + 2 S-adenosyl-L-homocysteine + 2 H(+)</text>
        <dbReference type="Rhea" id="RHEA:54736"/>
        <dbReference type="Rhea" id="RHEA-COMP:13787"/>
        <dbReference type="Rhea" id="RHEA-COMP:13974"/>
        <dbReference type="ChEBI" id="CHEBI:15378"/>
        <dbReference type="ChEBI" id="CHEBI:57856"/>
        <dbReference type="ChEBI" id="CHEBI:59789"/>
        <dbReference type="ChEBI" id="CHEBI:138059"/>
        <dbReference type="ChEBI" id="CHEBI:138318"/>
        <dbReference type="EC" id="2.1.1.244"/>
    </reaction>
</comment>
<protein>
    <recommendedName>
        <fullName evidence="6">Alpha N-terminal protein methyltransferase 1</fullName>
        <ecNumber evidence="5">2.1.1.244</ecNumber>
    </recommendedName>
    <alternativeName>
        <fullName evidence="7">X-Pro-Lys N-terminal protein methyltransferase 1</fullName>
    </alternativeName>
</protein>
<dbReference type="PANTHER" id="PTHR12753:SF0">
    <property type="entry name" value="ALPHA N-TERMINAL PROTEIN METHYLTRANSFERASE 1"/>
    <property type="match status" value="1"/>
</dbReference>
<feature type="compositionally biased region" description="Basic residues" evidence="12">
    <location>
        <begin position="1"/>
        <end position="24"/>
    </location>
</feature>
<evidence type="ECO:0000256" key="3">
    <source>
        <dbReference type="ARBA" id="ARBA00022679"/>
    </source>
</evidence>
<feature type="compositionally biased region" description="Polar residues" evidence="12">
    <location>
        <begin position="1951"/>
        <end position="1961"/>
    </location>
</feature>
<evidence type="ECO:0000256" key="11">
    <source>
        <dbReference type="PROSITE-ProRule" id="PRU00047"/>
    </source>
</evidence>
<feature type="region of interest" description="Disordered" evidence="12">
    <location>
        <begin position="1348"/>
        <end position="1429"/>
    </location>
</feature>
<feature type="region of interest" description="Disordered" evidence="12">
    <location>
        <begin position="2018"/>
        <end position="2049"/>
    </location>
</feature>
<feature type="region of interest" description="Disordered" evidence="12">
    <location>
        <begin position="1"/>
        <end position="35"/>
    </location>
</feature>
<evidence type="ECO:0000256" key="7">
    <source>
        <dbReference type="ARBA" id="ARBA00043129"/>
    </source>
</evidence>
<keyword evidence="11" id="KW-0479">Metal-binding</keyword>
<dbReference type="EMBL" id="LSRX01000013">
    <property type="protein sequence ID" value="OLQ14605.1"/>
    <property type="molecule type" value="Genomic_DNA"/>
</dbReference>
<comment type="caution">
    <text evidence="14">The sequence shown here is derived from an EMBL/GenBank/DDBJ whole genome shotgun (WGS) entry which is preliminary data.</text>
</comment>
<evidence type="ECO:0000256" key="4">
    <source>
        <dbReference type="ARBA" id="ARBA00022691"/>
    </source>
</evidence>
<dbReference type="Pfam" id="PF05891">
    <property type="entry name" value="Methyltransf_PK"/>
    <property type="match status" value="1"/>
</dbReference>
<feature type="region of interest" description="Disordered" evidence="12">
    <location>
        <begin position="949"/>
        <end position="1004"/>
    </location>
</feature>
<feature type="domain" description="CCHC-type" evidence="13">
    <location>
        <begin position="933"/>
        <end position="947"/>
    </location>
</feature>
<keyword evidence="11" id="KW-0863">Zinc-finger</keyword>
<evidence type="ECO:0000256" key="6">
    <source>
        <dbReference type="ARBA" id="ARBA00039449"/>
    </source>
</evidence>
<accession>A0A1Q9F4I6</accession>
<dbReference type="GO" id="GO:0005737">
    <property type="term" value="C:cytoplasm"/>
    <property type="evidence" value="ECO:0007669"/>
    <property type="project" value="TreeGrafter"/>
</dbReference>
<feature type="compositionally biased region" description="Basic residues" evidence="12">
    <location>
        <begin position="952"/>
        <end position="979"/>
    </location>
</feature>
<dbReference type="GO" id="GO:0032259">
    <property type="term" value="P:methylation"/>
    <property type="evidence" value="ECO:0007669"/>
    <property type="project" value="UniProtKB-KW"/>
</dbReference>
<reference evidence="14 15" key="1">
    <citation type="submission" date="2016-02" db="EMBL/GenBank/DDBJ databases">
        <title>Genome analysis of coral dinoflagellate symbionts highlights evolutionary adaptations to a symbiotic lifestyle.</title>
        <authorList>
            <person name="Aranda M."/>
            <person name="Li Y."/>
            <person name="Liew Y.J."/>
            <person name="Baumgarten S."/>
            <person name="Simakov O."/>
            <person name="Wilson M."/>
            <person name="Piel J."/>
            <person name="Ashoor H."/>
            <person name="Bougouffa S."/>
            <person name="Bajic V.B."/>
            <person name="Ryu T."/>
            <person name="Ravasi T."/>
            <person name="Bayer T."/>
            <person name="Micklem G."/>
            <person name="Kim H."/>
            <person name="Bhak J."/>
            <person name="Lajeunesse T.C."/>
            <person name="Voolstra C.R."/>
        </authorList>
    </citation>
    <scope>NUCLEOTIDE SEQUENCE [LARGE SCALE GENOMIC DNA]</scope>
    <source>
        <strain evidence="14 15">CCMP2467</strain>
    </source>
</reference>
<dbReference type="CDD" id="cd02440">
    <property type="entry name" value="AdoMet_MTases"/>
    <property type="match status" value="1"/>
</dbReference>
<dbReference type="Proteomes" id="UP000186817">
    <property type="component" value="Unassembled WGS sequence"/>
</dbReference>
<dbReference type="EC" id="2.1.1.244" evidence="5"/>
<evidence type="ECO:0000256" key="8">
    <source>
        <dbReference type="ARBA" id="ARBA00047306"/>
    </source>
</evidence>
<evidence type="ECO:0000259" key="13">
    <source>
        <dbReference type="PROSITE" id="PS50158"/>
    </source>
</evidence>
<comment type="similarity">
    <text evidence="1">Belongs to the methyltransferase superfamily. NTM1 family.</text>
</comment>
<name>A0A1Q9F4I6_SYMMI</name>
<dbReference type="Gene3D" id="2.20.70.10">
    <property type="match status" value="1"/>
</dbReference>
<feature type="region of interest" description="Disordered" evidence="12">
    <location>
        <begin position="2474"/>
        <end position="2502"/>
    </location>
</feature>
<evidence type="ECO:0000256" key="10">
    <source>
        <dbReference type="ARBA" id="ARBA00048167"/>
    </source>
</evidence>
<evidence type="ECO:0000256" key="12">
    <source>
        <dbReference type="SAM" id="MobiDB-lite"/>
    </source>
</evidence>
<dbReference type="Gene3D" id="3.40.50.150">
    <property type="entry name" value="Vaccinia Virus protein VP39"/>
    <property type="match status" value="1"/>
</dbReference>
<feature type="region of interest" description="Disordered" evidence="12">
    <location>
        <begin position="882"/>
        <end position="922"/>
    </location>
</feature>
<keyword evidence="15" id="KW-1185">Reference proteome</keyword>
<dbReference type="GO" id="GO:0008270">
    <property type="term" value="F:zinc ion binding"/>
    <property type="evidence" value="ECO:0007669"/>
    <property type="project" value="UniProtKB-KW"/>
</dbReference>
<dbReference type="GO" id="GO:0071885">
    <property type="term" value="F:N-terminal protein N-methyltransferase activity"/>
    <property type="evidence" value="ECO:0007669"/>
    <property type="project" value="UniProtKB-EC"/>
</dbReference>
<keyword evidence="4" id="KW-0949">S-adenosyl-L-methionine</keyword>
<keyword evidence="11" id="KW-0862">Zinc</keyword>
<evidence type="ECO:0000256" key="1">
    <source>
        <dbReference type="ARBA" id="ARBA00009059"/>
    </source>
</evidence>
<evidence type="ECO:0000256" key="9">
    <source>
        <dbReference type="ARBA" id="ARBA00047885"/>
    </source>
</evidence>
<dbReference type="InterPro" id="IPR008576">
    <property type="entry name" value="MeTrfase_NTM1"/>
</dbReference>
<evidence type="ECO:0000313" key="14">
    <source>
        <dbReference type="EMBL" id="OLQ14605.1"/>
    </source>
</evidence>
<comment type="catalytic activity">
    <reaction evidence="10">
        <text>N-terminal L-alanyl-L-prolyl-L-lysyl-[protein] + 3 S-adenosyl-L-methionine = N-terminal N,N,N-trimethyl-L-alanyl-L-prolyl-L-lysyl-[protein] + 3 S-adenosyl-L-homocysteine + 3 H(+)</text>
        <dbReference type="Rhea" id="RHEA:54712"/>
        <dbReference type="Rhea" id="RHEA-COMP:13785"/>
        <dbReference type="Rhea" id="RHEA-COMP:13971"/>
        <dbReference type="ChEBI" id="CHEBI:15378"/>
        <dbReference type="ChEBI" id="CHEBI:57856"/>
        <dbReference type="ChEBI" id="CHEBI:59789"/>
        <dbReference type="ChEBI" id="CHEBI:138057"/>
        <dbReference type="ChEBI" id="CHEBI:138315"/>
        <dbReference type="EC" id="2.1.1.244"/>
    </reaction>
</comment>
<feature type="region of interest" description="Disordered" evidence="12">
    <location>
        <begin position="1940"/>
        <end position="1976"/>
    </location>
</feature>
<feature type="region of interest" description="Disordered" evidence="12">
    <location>
        <begin position="405"/>
        <end position="425"/>
    </location>
</feature>
<feature type="compositionally biased region" description="Basic and acidic residues" evidence="12">
    <location>
        <begin position="25"/>
        <end position="35"/>
    </location>
</feature>
<evidence type="ECO:0000256" key="5">
    <source>
        <dbReference type="ARBA" id="ARBA00039112"/>
    </source>
</evidence>
<dbReference type="InterPro" id="IPR029063">
    <property type="entry name" value="SAM-dependent_MTases_sf"/>
</dbReference>
<dbReference type="PANTHER" id="PTHR12753">
    <property type="entry name" value="AD-003 - RELATED"/>
    <property type="match status" value="1"/>
</dbReference>
<keyword evidence="3 14" id="KW-0808">Transferase</keyword>
<feature type="compositionally biased region" description="Low complexity" evidence="12">
    <location>
        <begin position="1367"/>
        <end position="1416"/>
    </location>
</feature>
<comment type="catalytic activity">
    <reaction evidence="8">
        <text>N-terminal L-seryl-L-prolyl-L-lysyl-[protein] + 3 S-adenosyl-L-methionine = N-terminal N,N,N-trimethyl-L-seryl-L-prolyl-L-lysyl-[protein] + 3 S-adenosyl-L-homocysteine + 3 H(+)</text>
        <dbReference type="Rhea" id="RHEA:54724"/>
        <dbReference type="Rhea" id="RHEA-COMP:13789"/>
        <dbReference type="Rhea" id="RHEA-COMP:13973"/>
        <dbReference type="ChEBI" id="CHEBI:15378"/>
        <dbReference type="ChEBI" id="CHEBI:57856"/>
        <dbReference type="ChEBI" id="CHEBI:59789"/>
        <dbReference type="ChEBI" id="CHEBI:138061"/>
        <dbReference type="ChEBI" id="CHEBI:138317"/>
        <dbReference type="EC" id="2.1.1.244"/>
    </reaction>
</comment>
<sequence>MKRPSAQKPRTRKPAKKQPARKRPGTKEPGFDDVGRRYSDISTFWDSVEEHWYGKVATYWSKEEPSNDGVLGGLSETHEPDLATSRRFLEALRRLPAPPAFDHVVDCGAGVGRVSEALLLGSFDNLDLVEPCKPLLVEAMKRLKGRQNVRFLSQPLQDWDPPTGRYSVIWLQWVLLHLTDKDFVGLLTRCRDCLRPEGVICVKDNLAPRSGWLADLQDHSIARTERMYKRLFAEAGLRIELEMRQTDWPKEVLHVKMFNEVSLMLFAVHKPWHEDEASLRSSDLHPGAQVRLVGLQLPDLEGKTGTCVQFDTDGYVRVRLSSGELKAVKPKNLMLVQTARSHPVLGSARASKEAEATPESHQGWSRRRVAGTLLVCSMLGIAACLVLLQPESTESQPDAVTLSEVRQRQPVVSPASSPQPLPPGWREHLDPASGRLYYWREDNPAGTCAAYQDKNAGDTLQLAAHLMEPSFDRTRLSQNPNFTAAALDELEVQAWPGTPFVATFTTSTTKPTSSPRSVLLAALLTLLALCSPDKSLPSPWEFFYSFGAAAAARPFRDLRPDSPEGRDSDPGPLRLHVSLGAQGDLRFEKAMAAPSSSGSGGGIPLEEWRKDVPPGWKPGVEGYPLKLYFSKLKLWYRCTEVPDEVVGPLIAGRLVGRAQRIALELRLIRPDGTYDTGDAALVRLSVDQVLDPADGTTVLQHHIPSGVQALCNALKQAFGETDETATTKSLETFFEFRRPASQDLQEFSAEWELRFEDAKTKAGLDMNDVAKSYMWLKQANIPQRHQDDLRLQIHGDLSRFNDLRTLALRLAHRTDRSSDAFYEEPRYRDSWDASSDWNETFWSDDGSWLYVDEDYEAYAAEDWNGEEDYDYDYPDHGSSWYEDEYAPWPGDPDAEPGHQGGDEIYSEDYPDGVYSAGGRPGKGKGSGPFGSGCFICGSRWHLAADCPVRGKGAGKGKSKGKGKGKRPKGKFGGKSKGKGKGYGGSKGGKFSRKGSWSSPDGPRSWMQSRYYADSRYDDQMRHAREGLHLDSPEKSTPGKPGGTQYFNIAADNTFGMNDNNGDFMHMERAATKVTRDEPAISSDAGEGAESGDRPTKTLEFFFRKSVNGTEVRTPRHQTHYGRNETENFDIYHTVQGRRRRGLIIDPGAANGLIGSETLRDLIDNVDKSKEVTESMRWSEKKSEVTGISGAADTTLGEVRIGLPMIPGLESASYVADVVGGEASCCPALVGNPALVKMNAVIASHWFENKDGLLIVPNKDCIDEANRYHLIRLLYTDSRHYMMPLDGATVADGEHDKAHSFLTHVVNRSKALWADVNGTWLFRSDNKPEPKRSQLAEVRQPDIIHYQEAESQRPQQSPSDPTQESDPKPQQSPSDPSQESDPKPQQSPSDPSQESDPKPQQSPGGSPIASRSPSARSVKSVRFEMSPTGSSTLDAASRYLHQACEESSFQVPTVYHGDSYPSDVTEDQRHKLDRYYMTAKEEYYSKSGKKPVTPENFQKWKSTKGAKTPVQLWELFSGSARLSYVALLAGLSVAFPVDLRCGWNLGTPAHQEMILEAQEMFDPKVIVMAPTFGAWTTHASSMSNESKEKYIAEESAAAGFVKLLAERQVQRGRAFVVEQPWTSPSWKHTCLATLAHDIPGCRTRQRTDQCCFGAVDEQNMPILKATGLQGNFSLRNITRRCQGHRLGHGHAGSGTTRAVSRASAGVYSHNFCKALVKDVRKYLKTIDSTVEGIFHGDQSGRPGSSRDPAVRAAVVTPLPQLLEEFKEAALRRENLDDVKVQWPEGVTMSAVDSLMFKHLLLCLVEDSVNVISETTGKHNHWSQDPVHLGVLRKVFGRVLDVKGVCTSLHAEHFPLPMPFLRTESAPYRVIIRGEVKRWTVKKAEDLRTYTQAQLKEKVFCEDWVIAVFGSTAKDKDYWEIDRMRGKATRHHIRPRQALFTPREDEGPLSIEELTSSRTTTATPYDKPGPKVVIKDEWTGRDSSRAAIEDGRWTGTTEFEIHAPADDDPQEADPVVREAEVREEGLDRAEAEDGDNAEGAGEDGQVIDPPRRSNFDFRRVLVRLPRLARDDLQQAKRFRYFGPMKKLVSDQESCLMSHEAAAELERLSIQREPAGTTRGGAQGQHTTTGVVEKHTDLGKICMMKLRAEAERQGLDINLADLAAEASFAQNATINIGGYSPHMMVIGTLPMPFYDFEAPGIQAITGAGHANPSVYERALRLRQMAITAASQSIIENRISRAGHTRPQRVPLDELQAGTSEVEFHREDADGFGWRGPALLLKLNENGSAIVEYQGRPYLVPLRNLRLFRGVYYNDADSTKADDAVKGQELESWIALRRLMQSTEACVPFKIETFGHLRNRRGKWVRLPKQMSEEQITGILNDIVMASQFLTAKECHGIRVGTGLKKMFTPEGSTGTLVAWRRKTVRMSIVDNPSGTDMNTHGFRLGNREEMCYIYFYSYAENYVEPPFETWLPKGTPMEESPLTPTPTTERPATITTGTKRDGPETRTVVLGPESKKQRVNHMTPLSEVMPEVFWNMHKHQWMVQLPEDDPGTSEEVPDHLYMEEKPSYLFSMSSPGWHADLQTGSIFRVDSTTDSIEEEDLPAIWPQVDEADYKEISQFVQEKAFRAVRRSELPENCALIDGIWVRKWKKTANSKRIVKSRMCVRGCHDPWKNELNNRSATATRLSQRLILVGAANNKDDDVESWDIAGAFLKGLTYEALWKCLRKLGLHTVERLVAITPPRNVWRHLKKLSKEFNISEDALDEFVLLCLKPVYGLSEAPLAWQLFLHQFLRELGGLQSLFDECFWFWPSEHEGTWPTAALTTHVDDLAARGKRSWLDWAYSKMLEKFGKLTRQSLPFMHCGCRYSRLPDGYKVDQAEYVRMLKPRDHQCQ</sequence>
<evidence type="ECO:0000313" key="15">
    <source>
        <dbReference type="Proteomes" id="UP000186817"/>
    </source>
</evidence>